<organism evidence="3 4">
    <name type="scientific">Sporothrix bragantina</name>
    <dbReference type="NCBI Taxonomy" id="671064"/>
    <lineage>
        <taxon>Eukaryota</taxon>
        <taxon>Fungi</taxon>
        <taxon>Dikarya</taxon>
        <taxon>Ascomycota</taxon>
        <taxon>Pezizomycotina</taxon>
        <taxon>Sordariomycetes</taxon>
        <taxon>Sordariomycetidae</taxon>
        <taxon>Ophiostomatales</taxon>
        <taxon>Ophiostomataceae</taxon>
        <taxon>Sporothrix</taxon>
    </lineage>
</organism>
<dbReference type="Pfam" id="PF20737">
    <property type="entry name" value="Glyco_hydro127C"/>
    <property type="match status" value="1"/>
</dbReference>
<dbReference type="Pfam" id="PF07944">
    <property type="entry name" value="Beta-AFase-like_GH127_cat"/>
    <property type="match status" value="1"/>
</dbReference>
<protein>
    <submittedName>
        <fullName evidence="3">Uncharacterized protein</fullName>
    </submittedName>
</protein>
<evidence type="ECO:0000313" key="3">
    <source>
        <dbReference type="EMBL" id="CAK7223847.1"/>
    </source>
</evidence>
<comment type="caution">
    <text evidence="3">The sequence shown here is derived from an EMBL/GenBank/DDBJ whole genome shotgun (WGS) entry which is preliminary data.</text>
</comment>
<dbReference type="InterPro" id="IPR049174">
    <property type="entry name" value="Beta-AFase-like"/>
</dbReference>
<evidence type="ECO:0000259" key="2">
    <source>
        <dbReference type="Pfam" id="PF20737"/>
    </source>
</evidence>
<reference evidence="3 4" key="1">
    <citation type="submission" date="2024-01" db="EMBL/GenBank/DDBJ databases">
        <authorList>
            <person name="Allen C."/>
            <person name="Tagirdzhanova G."/>
        </authorList>
    </citation>
    <scope>NUCLEOTIDE SEQUENCE [LARGE SCALE GENOMIC DNA]</scope>
</reference>
<evidence type="ECO:0000259" key="1">
    <source>
        <dbReference type="Pfam" id="PF07944"/>
    </source>
</evidence>
<dbReference type="InterPro" id="IPR049049">
    <property type="entry name" value="Beta-AFase-like_GH127_C"/>
</dbReference>
<dbReference type="PANTHER" id="PTHR43465:SF2">
    <property type="entry name" value="DUF1680 DOMAIN PROTEIN (AFU_ORTHOLOGUE AFUA_1G08910)"/>
    <property type="match status" value="1"/>
</dbReference>
<keyword evidence="4" id="KW-1185">Reference proteome</keyword>
<proteinExistence type="predicted"/>
<evidence type="ECO:0000313" key="4">
    <source>
        <dbReference type="Proteomes" id="UP001642406"/>
    </source>
</evidence>
<gene>
    <name evidence="3" type="ORF">SBRCBS47491_005346</name>
</gene>
<name>A0ABP0BWK8_9PEZI</name>
<sequence length="286" mass="32383">MLAERLLHLDLDSRYADVLELSLYNVVMTAMDVSGRAFTYDNQLASSDKNTSHREEWFECSCCPPNVSRLYGSLGGYLWDFGNSSADGTAFVNVHLYTTAKLSFDVDGKPIVVEQTSYWPLDGKVEFRASVEKGYMVLSPAYVANNSSFSLEVHNFEPRFLTPHPYTSQRTLTLARGPIVYCVEDVDNEWEQNHFKDVVISPSAEVQEEERVFEATGERYIALRTTGWSRSETKWEAKQPGNLPGLQVDGEKKTELGTERSLVFIPYYFRANRGGRGHMRVGMKAV</sequence>
<feature type="domain" description="Non-reducing end beta-L-arabinofuranosidase-like GH127 catalytic" evidence="1">
    <location>
        <begin position="1"/>
        <end position="74"/>
    </location>
</feature>
<dbReference type="PANTHER" id="PTHR43465">
    <property type="entry name" value="DUF1680 DOMAIN PROTEIN (AFU_ORTHOLOGUE AFUA_1G08910)"/>
    <property type="match status" value="1"/>
</dbReference>
<dbReference type="EMBL" id="CAWUHC010000046">
    <property type="protein sequence ID" value="CAK7223847.1"/>
    <property type="molecule type" value="Genomic_DNA"/>
</dbReference>
<accession>A0ABP0BWK8</accession>
<feature type="domain" description="Non-reducing end beta-L-arabinofuranosidase-like GH127 C-terminal" evidence="2">
    <location>
        <begin position="167"/>
        <end position="281"/>
    </location>
</feature>
<dbReference type="Proteomes" id="UP001642406">
    <property type="component" value="Unassembled WGS sequence"/>
</dbReference>
<dbReference type="InterPro" id="IPR012878">
    <property type="entry name" value="Beta-AFase-like_GH127_cat"/>
</dbReference>